<dbReference type="EMBL" id="WWCR01000011">
    <property type="protein sequence ID" value="MYM73071.1"/>
    <property type="molecule type" value="Genomic_DNA"/>
</dbReference>
<dbReference type="PANTHER" id="PTHR15032">
    <property type="entry name" value="N-ACYL-PHOSPHATIDYLETHANOLAMINE-HYDROLYZING PHOSPHOLIPASE D"/>
    <property type="match status" value="1"/>
</dbReference>
<keyword evidence="2" id="KW-0378">Hydrolase</keyword>
<feature type="domain" description="Metallo-beta-lactamase" evidence="1">
    <location>
        <begin position="124"/>
        <end position="319"/>
    </location>
</feature>
<dbReference type="GO" id="GO:0016787">
    <property type="term" value="F:hydrolase activity"/>
    <property type="evidence" value="ECO:0007669"/>
    <property type="project" value="UniProtKB-KW"/>
</dbReference>
<name>A0A7X4KG41_9BURK</name>
<dbReference type="InterPro" id="IPR036866">
    <property type="entry name" value="RibonucZ/Hydroxyglut_hydro"/>
</dbReference>
<dbReference type="InterPro" id="IPR001279">
    <property type="entry name" value="Metallo-B-lactamas"/>
</dbReference>
<sequence length="429" mass="47343">MKQSPLLVVIGRGKSSIFVIGALVWSSMLSGCQAWETRFSDDRTAVIEGSPDWRDGRFRNAEPIHTDLPKALLQALSGAPEDVPVLPVAVALTDPALLARSPDSGLRVTWFGHSSTLLEIDGVRILTDPIWSERASPVGWLGPRRWYAPTIALSQFPRIDAVLISHDHYDHLDEATIVAMRHWSNLFIVPLGVGARLERWGIAPARIVELGWWQSTRVGALEVSLVPARHSSGRLNPRSDHTLWGGYALRGPQHRVYFSGDTGLQNAMTEIGRRYGPFDLALIEAGQYSDAWPDAHLGPEQAVLAAKQVNARRLLPVHWGLFKLAPHGWTEPVERVLAAARCTSLAVITPRPGQSVEPTAPRPEDAQRWWPTLRWMSSEERPIIATIDGDPADRFAPITCRDASAPWSAASHDVKAIGATSYISVTRMR</sequence>
<protein>
    <submittedName>
        <fullName evidence="2">MBL fold metallo-hydrolase</fullName>
    </submittedName>
</protein>
<dbReference type="PROSITE" id="PS51257">
    <property type="entry name" value="PROKAR_LIPOPROTEIN"/>
    <property type="match status" value="1"/>
</dbReference>
<comment type="caution">
    <text evidence="2">The sequence shown here is derived from an EMBL/GenBank/DDBJ whole genome shotgun (WGS) entry which is preliminary data.</text>
</comment>
<evidence type="ECO:0000313" key="3">
    <source>
        <dbReference type="Proteomes" id="UP000469734"/>
    </source>
</evidence>
<proteinExistence type="predicted"/>
<dbReference type="GO" id="GO:0005737">
    <property type="term" value="C:cytoplasm"/>
    <property type="evidence" value="ECO:0007669"/>
    <property type="project" value="TreeGrafter"/>
</dbReference>
<dbReference type="AlphaFoldDB" id="A0A7X4KG41"/>
<dbReference type="PANTHER" id="PTHR15032:SF4">
    <property type="entry name" value="N-ACYL-PHOSPHATIDYLETHANOLAMINE-HYDROLYZING PHOSPHOLIPASE D"/>
    <property type="match status" value="1"/>
</dbReference>
<dbReference type="Gene3D" id="3.60.15.10">
    <property type="entry name" value="Ribonuclease Z/Hydroxyacylglutathione hydrolase-like"/>
    <property type="match status" value="1"/>
</dbReference>
<evidence type="ECO:0000313" key="2">
    <source>
        <dbReference type="EMBL" id="MYM73071.1"/>
    </source>
</evidence>
<dbReference type="Pfam" id="PF12706">
    <property type="entry name" value="Lactamase_B_2"/>
    <property type="match status" value="1"/>
</dbReference>
<gene>
    <name evidence="2" type="ORF">GTP56_12820</name>
</gene>
<dbReference type="Proteomes" id="UP000469734">
    <property type="component" value="Unassembled WGS sequence"/>
</dbReference>
<evidence type="ECO:0000259" key="1">
    <source>
        <dbReference type="Pfam" id="PF12706"/>
    </source>
</evidence>
<reference evidence="2 3" key="1">
    <citation type="submission" date="2019-12" db="EMBL/GenBank/DDBJ databases">
        <title>Novel species isolated from a subtropical stream in China.</title>
        <authorList>
            <person name="Lu H."/>
        </authorList>
    </citation>
    <scope>NUCLEOTIDE SEQUENCE [LARGE SCALE GENOMIC DNA]</scope>
    <source>
        <strain evidence="2 3">FT134W</strain>
    </source>
</reference>
<accession>A0A7X4KG41</accession>
<organism evidence="2 3">
    <name type="scientific">Duganella margarita</name>
    <dbReference type="NCBI Taxonomy" id="2692170"/>
    <lineage>
        <taxon>Bacteria</taxon>
        <taxon>Pseudomonadati</taxon>
        <taxon>Pseudomonadota</taxon>
        <taxon>Betaproteobacteria</taxon>
        <taxon>Burkholderiales</taxon>
        <taxon>Oxalobacteraceae</taxon>
        <taxon>Telluria group</taxon>
        <taxon>Duganella</taxon>
    </lineage>
</organism>
<dbReference type="SUPFAM" id="SSF56281">
    <property type="entry name" value="Metallo-hydrolase/oxidoreductase"/>
    <property type="match status" value="1"/>
</dbReference>